<protein>
    <recommendedName>
        <fullName evidence="4">Peptidase MA-like domain-containing protein</fullName>
    </recommendedName>
</protein>
<name>A0A4Q2T9I2_9HYPH</name>
<keyword evidence="3" id="KW-1185">Reference proteome</keyword>
<dbReference type="Proteomes" id="UP000291088">
    <property type="component" value="Unassembled WGS sequence"/>
</dbReference>
<gene>
    <name evidence="2" type="ORF">EUU22_08815</name>
</gene>
<dbReference type="RefSeq" id="WP_112691363.1">
    <property type="nucleotide sequence ID" value="NZ_SDVB01000191.1"/>
</dbReference>
<dbReference type="EMBL" id="SDVB01000191">
    <property type="protein sequence ID" value="RYC15710.1"/>
    <property type="molecule type" value="Genomic_DNA"/>
</dbReference>
<evidence type="ECO:0000313" key="3">
    <source>
        <dbReference type="Proteomes" id="UP000291088"/>
    </source>
</evidence>
<sequence>MRKLIGYLFAGLVLFGFAATASLAYAYPIAAAVVCPSCYGMEYAGRRIVVDAAMPAQMRAELLGDAEIAASEVGAFYGAFSRQPYLVACSTEACDHRMGGRGAKAITLSTPFVTVLRLSPRGIDPTILTHEFSHVELHHRVGLWARLTGAFPAWFDEGIAVLVSADQRYIRSAPTASERCVRDSERPLPTTPFEWTSKVGKDSMLYADAVCRVLRWMDANGGRDGLLRAIDAAGDGTAFNPDQALRGRGLS</sequence>
<accession>A0A4Q2T9I2</accession>
<proteinExistence type="predicted"/>
<feature type="signal peptide" evidence="1">
    <location>
        <begin position="1"/>
        <end position="26"/>
    </location>
</feature>
<feature type="chain" id="PRO_5020492408" description="Peptidase MA-like domain-containing protein" evidence="1">
    <location>
        <begin position="27"/>
        <end position="251"/>
    </location>
</feature>
<evidence type="ECO:0000313" key="2">
    <source>
        <dbReference type="EMBL" id="RYC15710.1"/>
    </source>
</evidence>
<comment type="caution">
    <text evidence="2">The sequence shown here is derived from an EMBL/GenBank/DDBJ whole genome shotgun (WGS) entry which is preliminary data.</text>
</comment>
<evidence type="ECO:0008006" key="4">
    <source>
        <dbReference type="Google" id="ProtNLM"/>
    </source>
</evidence>
<dbReference type="OrthoDB" id="43895at2"/>
<dbReference type="AlphaFoldDB" id="A0A4Q2T9I2"/>
<reference evidence="2 3" key="1">
    <citation type="submission" date="2019-01" db="EMBL/GenBank/DDBJ databases">
        <authorList>
            <person name="Deng T."/>
        </authorList>
    </citation>
    <scope>NUCLEOTIDE SEQUENCE [LARGE SCALE GENOMIC DNA]</scope>
    <source>
        <strain evidence="2 3">F8825</strain>
    </source>
</reference>
<keyword evidence="1" id="KW-0732">Signal</keyword>
<evidence type="ECO:0000256" key="1">
    <source>
        <dbReference type="SAM" id="SignalP"/>
    </source>
</evidence>
<organism evidence="2 3">
    <name type="scientific">Ciceribacter ferrooxidans</name>
    <dbReference type="NCBI Taxonomy" id="2509717"/>
    <lineage>
        <taxon>Bacteria</taxon>
        <taxon>Pseudomonadati</taxon>
        <taxon>Pseudomonadota</taxon>
        <taxon>Alphaproteobacteria</taxon>
        <taxon>Hyphomicrobiales</taxon>
        <taxon>Rhizobiaceae</taxon>
        <taxon>Ciceribacter</taxon>
    </lineage>
</organism>